<evidence type="ECO:0000313" key="2">
    <source>
        <dbReference type="Proteomes" id="UP000316008"/>
    </source>
</evidence>
<gene>
    <name evidence="1" type="ORF">FO442_13500</name>
</gene>
<sequence length="110" mass="12055">MTTNTPPSQDKLPENTAEVLQQTLLSGFVFNVNLLMQQMVASQHSLQQILTASTAKAVAEITNPNSTNDTVVIQNMDLVLKAIQESSSSYIHLIKQLTVEAENALKMVNK</sequence>
<dbReference type="RefSeq" id="WP_144333727.1">
    <property type="nucleotide sequence ID" value="NZ_VLPL01000006.1"/>
</dbReference>
<name>A0A556MQB2_9FLAO</name>
<dbReference type="Proteomes" id="UP000316008">
    <property type="component" value="Unassembled WGS sequence"/>
</dbReference>
<proteinExistence type="predicted"/>
<dbReference type="AlphaFoldDB" id="A0A556MQB2"/>
<evidence type="ECO:0000313" key="1">
    <source>
        <dbReference type="EMBL" id="TSJ42096.1"/>
    </source>
</evidence>
<keyword evidence="2" id="KW-1185">Reference proteome</keyword>
<comment type="caution">
    <text evidence="1">The sequence shown here is derived from an EMBL/GenBank/DDBJ whole genome shotgun (WGS) entry which is preliminary data.</text>
</comment>
<organism evidence="1 2">
    <name type="scientific">Fluviicola chungangensis</name>
    <dbReference type="NCBI Taxonomy" id="2597671"/>
    <lineage>
        <taxon>Bacteria</taxon>
        <taxon>Pseudomonadati</taxon>
        <taxon>Bacteroidota</taxon>
        <taxon>Flavobacteriia</taxon>
        <taxon>Flavobacteriales</taxon>
        <taxon>Crocinitomicaceae</taxon>
        <taxon>Fluviicola</taxon>
    </lineage>
</organism>
<protein>
    <submittedName>
        <fullName evidence="1">Uncharacterized protein</fullName>
    </submittedName>
</protein>
<reference evidence="1 2" key="1">
    <citation type="submission" date="2019-07" db="EMBL/GenBank/DDBJ databases">
        <authorList>
            <person name="Huq M.A."/>
        </authorList>
    </citation>
    <scope>NUCLEOTIDE SEQUENCE [LARGE SCALE GENOMIC DNA]</scope>
    <source>
        <strain evidence="1 2">MAH-3</strain>
    </source>
</reference>
<dbReference type="EMBL" id="VLPL01000006">
    <property type="protein sequence ID" value="TSJ42096.1"/>
    <property type="molecule type" value="Genomic_DNA"/>
</dbReference>
<accession>A0A556MQB2</accession>